<reference evidence="2 3" key="1">
    <citation type="submission" date="2024-02" db="EMBL/GenBank/DDBJ databases">
        <title>Chromosome-scale genome assembly of the rough periwinkle Littorina saxatilis.</title>
        <authorList>
            <person name="De Jode A."/>
            <person name="Faria R."/>
            <person name="Formenti G."/>
            <person name="Sims Y."/>
            <person name="Smith T.P."/>
            <person name="Tracey A."/>
            <person name="Wood J.M.D."/>
            <person name="Zagrodzka Z.B."/>
            <person name="Johannesson K."/>
            <person name="Butlin R.K."/>
            <person name="Leder E.H."/>
        </authorList>
    </citation>
    <scope>NUCLEOTIDE SEQUENCE [LARGE SCALE GENOMIC DNA]</scope>
    <source>
        <strain evidence="2">Snail1</strain>
        <tissue evidence="2">Muscle</tissue>
    </source>
</reference>
<evidence type="ECO:0000313" key="3">
    <source>
        <dbReference type="Proteomes" id="UP001374579"/>
    </source>
</evidence>
<evidence type="ECO:0008006" key="4">
    <source>
        <dbReference type="Google" id="ProtNLM"/>
    </source>
</evidence>
<gene>
    <name evidence="2" type="ORF">V1264_008921</name>
</gene>
<sequence length="138" mass="15089">MEITWSARWILCIAVISLTSLVKLGHCAGAKCWYCAHATNDTACRTPANAYLPETAVIDSFCTDLRKEDVWVKELCNDFPAGYKVLCETSMKEEIKCSSTVCPKITPAAHQGSDAISQHAPSFVIFIMAATIVSVSRI</sequence>
<dbReference type="Proteomes" id="UP001374579">
    <property type="component" value="Unassembled WGS sequence"/>
</dbReference>
<dbReference type="EMBL" id="JBAMIC010000022">
    <property type="protein sequence ID" value="KAK7091202.1"/>
    <property type="molecule type" value="Genomic_DNA"/>
</dbReference>
<accession>A0AAN9G1C0</accession>
<protein>
    <recommendedName>
        <fullName evidence="4">Protein sleepless</fullName>
    </recommendedName>
</protein>
<name>A0AAN9G1C0_9CAEN</name>
<dbReference type="AlphaFoldDB" id="A0AAN9G1C0"/>
<feature type="chain" id="PRO_5042932563" description="Protein sleepless" evidence="1">
    <location>
        <begin position="28"/>
        <end position="138"/>
    </location>
</feature>
<keyword evidence="1" id="KW-0732">Signal</keyword>
<evidence type="ECO:0000256" key="1">
    <source>
        <dbReference type="SAM" id="SignalP"/>
    </source>
</evidence>
<comment type="caution">
    <text evidence="2">The sequence shown here is derived from an EMBL/GenBank/DDBJ whole genome shotgun (WGS) entry which is preliminary data.</text>
</comment>
<proteinExistence type="predicted"/>
<keyword evidence="3" id="KW-1185">Reference proteome</keyword>
<organism evidence="2 3">
    <name type="scientific">Littorina saxatilis</name>
    <dbReference type="NCBI Taxonomy" id="31220"/>
    <lineage>
        <taxon>Eukaryota</taxon>
        <taxon>Metazoa</taxon>
        <taxon>Spiralia</taxon>
        <taxon>Lophotrochozoa</taxon>
        <taxon>Mollusca</taxon>
        <taxon>Gastropoda</taxon>
        <taxon>Caenogastropoda</taxon>
        <taxon>Littorinimorpha</taxon>
        <taxon>Littorinoidea</taxon>
        <taxon>Littorinidae</taxon>
        <taxon>Littorina</taxon>
    </lineage>
</organism>
<feature type="signal peptide" evidence="1">
    <location>
        <begin position="1"/>
        <end position="27"/>
    </location>
</feature>
<evidence type="ECO:0000313" key="2">
    <source>
        <dbReference type="EMBL" id="KAK7091202.1"/>
    </source>
</evidence>